<dbReference type="EMBL" id="BAABCM010000008">
    <property type="protein sequence ID" value="GAA3828174.1"/>
    <property type="molecule type" value="Genomic_DNA"/>
</dbReference>
<keyword evidence="2" id="KW-1185">Reference proteome</keyword>
<sequence length="269" mass="29823">MHTAPVTTIDELLTEAARPVLDAVPERASTWDLYAPYATDDDVERIRYPLSRSDDPADLVAEAEEHNAWMAQLRDSPFVEGGDLTDDAMRAFALMLRGPIRMVLTGVHSGLDGPLDVRVYADTAAGVLWSWRPDSTEVGGWGYRELRTLFDRVVGFVPEQRRGRFGSVMLQAGPSGELAGRDAEQAARVREFLRRPRTGTTVVDLMAFDRRCAQFPRLGYVVVDNDLGRHVLATVTEPGEGTQLFLVPSDRDRLAQWMTDAVEAAMTCA</sequence>
<evidence type="ECO:0000313" key="2">
    <source>
        <dbReference type="Proteomes" id="UP001501624"/>
    </source>
</evidence>
<organism evidence="1 2">
    <name type="scientific">Amycolatopsis tucumanensis</name>
    <dbReference type="NCBI Taxonomy" id="401106"/>
    <lineage>
        <taxon>Bacteria</taxon>
        <taxon>Bacillati</taxon>
        <taxon>Actinomycetota</taxon>
        <taxon>Actinomycetes</taxon>
        <taxon>Pseudonocardiales</taxon>
        <taxon>Pseudonocardiaceae</taxon>
        <taxon>Amycolatopsis</taxon>
    </lineage>
</organism>
<evidence type="ECO:0000313" key="1">
    <source>
        <dbReference type="EMBL" id="GAA3828174.1"/>
    </source>
</evidence>
<evidence type="ECO:0008006" key="3">
    <source>
        <dbReference type="Google" id="ProtNLM"/>
    </source>
</evidence>
<gene>
    <name evidence="1" type="ORF">GCM10022380_53470</name>
</gene>
<dbReference type="Proteomes" id="UP001501624">
    <property type="component" value="Unassembled WGS sequence"/>
</dbReference>
<name>A0ABP7IWQ7_9PSEU</name>
<reference evidence="2" key="1">
    <citation type="journal article" date="2019" name="Int. J. Syst. Evol. Microbiol.">
        <title>The Global Catalogue of Microorganisms (GCM) 10K type strain sequencing project: providing services to taxonomists for standard genome sequencing and annotation.</title>
        <authorList>
            <consortium name="The Broad Institute Genomics Platform"/>
            <consortium name="The Broad Institute Genome Sequencing Center for Infectious Disease"/>
            <person name="Wu L."/>
            <person name="Ma J."/>
        </authorList>
    </citation>
    <scope>NUCLEOTIDE SEQUENCE [LARGE SCALE GENOMIC DNA]</scope>
    <source>
        <strain evidence="2">JCM 17017</strain>
    </source>
</reference>
<protein>
    <recommendedName>
        <fullName evidence="3">ESX secretion-associated protein EspG</fullName>
    </recommendedName>
</protein>
<proteinExistence type="predicted"/>
<comment type="caution">
    <text evidence="1">The sequence shown here is derived from an EMBL/GenBank/DDBJ whole genome shotgun (WGS) entry which is preliminary data.</text>
</comment>
<accession>A0ABP7IWQ7</accession>